<keyword evidence="1" id="KW-0677">Repeat</keyword>
<dbReference type="Proteomes" id="UP000197019">
    <property type="component" value="Chromosome"/>
</dbReference>
<dbReference type="Gene3D" id="1.25.40.20">
    <property type="entry name" value="Ankyrin repeat-containing domain"/>
    <property type="match status" value="2"/>
</dbReference>
<dbReference type="GO" id="GO:0085020">
    <property type="term" value="P:protein K6-linked ubiquitination"/>
    <property type="evidence" value="ECO:0007669"/>
    <property type="project" value="TreeGrafter"/>
</dbReference>
<dbReference type="PANTHER" id="PTHR24171:SF8">
    <property type="entry name" value="BRCA1-ASSOCIATED RING DOMAIN PROTEIN 1"/>
    <property type="match status" value="1"/>
</dbReference>
<evidence type="ECO:0000313" key="5">
    <source>
        <dbReference type="Proteomes" id="UP000197019"/>
    </source>
</evidence>
<gene>
    <name evidence="4" type="ORF">CEK71_15465</name>
</gene>
<dbReference type="RefSeq" id="WP_088620219.1">
    <property type="nucleotide sequence ID" value="NZ_CP022129.1"/>
</dbReference>
<dbReference type="SMART" id="SM00248">
    <property type="entry name" value="ANK"/>
    <property type="match status" value="2"/>
</dbReference>
<dbReference type="PROSITE" id="PS50088">
    <property type="entry name" value="ANK_REPEAT"/>
    <property type="match status" value="2"/>
</dbReference>
<evidence type="ECO:0000313" key="4">
    <source>
        <dbReference type="EMBL" id="ASF47347.1"/>
    </source>
</evidence>
<dbReference type="InterPro" id="IPR036770">
    <property type="entry name" value="Ankyrin_rpt-contain_sf"/>
</dbReference>
<dbReference type="Pfam" id="PF12796">
    <property type="entry name" value="Ank_2"/>
    <property type="match status" value="1"/>
</dbReference>
<dbReference type="KEGG" id="mpsy:CEK71_15465"/>
<keyword evidence="5" id="KW-1185">Reference proteome</keyword>
<name>A0A1Z4C1D9_9GAMM</name>
<proteinExistence type="predicted"/>
<dbReference type="PANTHER" id="PTHR24171">
    <property type="entry name" value="ANKYRIN REPEAT DOMAIN-CONTAINING PROTEIN 39-RELATED"/>
    <property type="match status" value="1"/>
</dbReference>
<evidence type="ECO:0000256" key="3">
    <source>
        <dbReference type="PROSITE-ProRule" id="PRU00023"/>
    </source>
</evidence>
<keyword evidence="2 3" id="KW-0040">ANK repeat</keyword>
<dbReference type="EMBL" id="CP022129">
    <property type="protein sequence ID" value="ASF47347.1"/>
    <property type="molecule type" value="Genomic_DNA"/>
</dbReference>
<accession>A0A1Z4C1D9</accession>
<dbReference type="PROSITE" id="PS50297">
    <property type="entry name" value="ANK_REP_REGION"/>
    <property type="match status" value="2"/>
</dbReference>
<reference evidence="4 5" key="1">
    <citation type="submission" date="2017-06" db="EMBL/GenBank/DDBJ databases">
        <title>Genome Sequencing of the methanotroph Methylovulum psychrotolerants str. HV10-M2 isolated from a high-altitude environment.</title>
        <authorList>
            <person name="Mateos-Rivera A."/>
        </authorList>
    </citation>
    <scope>NUCLEOTIDE SEQUENCE [LARGE SCALE GENOMIC DNA]</scope>
    <source>
        <strain evidence="4 5">HV10_M2</strain>
    </source>
</reference>
<protein>
    <submittedName>
        <fullName evidence="4">Uncharacterized protein</fullName>
    </submittedName>
</protein>
<evidence type="ECO:0000256" key="1">
    <source>
        <dbReference type="ARBA" id="ARBA00022737"/>
    </source>
</evidence>
<organism evidence="4 5">
    <name type="scientific">Methylovulum psychrotolerans</name>
    <dbReference type="NCBI Taxonomy" id="1704499"/>
    <lineage>
        <taxon>Bacteria</taxon>
        <taxon>Pseudomonadati</taxon>
        <taxon>Pseudomonadota</taxon>
        <taxon>Gammaproteobacteria</taxon>
        <taxon>Methylococcales</taxon>
        <taxon>Methylococcaceae</taxon>
        <taxon>Methylovulum</taxon>
    </lineage>
</organism>
<feature type="repeat" description="ANK" evidence="3">
    <location>
        <begin position="89"/>
        <end position="121"/>
    </location>
</feature>
<dbReference type="InterPro" id="IPR002110">
    <property type="entry name" value="Ankyrin_rpt"/>
</dbReference>
<evidence type="ECO:0000256" key="2">
    <source>
        <dbReference type="ARBA" id="ARBA00023043"/>
    </source>
</evidence>
<dbReference type="GO" id="GO:0004842">
    <property type="term" value="F:ubiquitin-protein transferase activity"/>
    <property type="evidence" value="ECO:0007669"/>
    <property type="project" value="TreeGrafter"/>
</dbReference>
<dbReference type="AlphaFoldDB" id="A0A1Z4C1D9"/>
<dbReference type="SUPFAM" id="SSF48403">
    <property type="entry name" value="Ankyrin repeat"/>
    <property type="match status" value="1"/>
</dbReference>
<feature type="repeat" description="ANK" evidence="3">
    <location>
        <begin position="56"/>
        <end position="88"/>
    </location>
</feature>
<sequence>MRNRLIYCGVNEYLAAQNPLQSVTIMLTLEEILSDVADLPSFENVKNIGVNSQGNNGKAPLHWMATLGDTIAIQLLLEAGADANLADNDGNTPLHEAISCRQERAAKILIEACANLDYKNKAGMTPLEIAESDNYQPTIELFSVTSRNL</sequence>